<evidence type="ECO:0000313" key="8">
    <source>
        <dbReference type="Proteomes" id="UP001231924"/>
    </source>
</evidence>
<keyword evidence="7" id="KW-0547">Nucleotide-binding</keyword>
<dbReference type="Pfam" id="PF02518">
    <property type="entry name" value="HATPase_c"/>
    <property type="match status" value="1"/>
</dbReference>
<comment type="catalytic activity">
    <reaction evidence="1">
        <text>ATP + protein L-histidine = ADP + protein N-phospho-L-histidine.</text>
        <dbReference type="EC" id="2.7.13.3"/>
    </reaction>
</comment>
<dbReference type="PROSITE" id="PS50109">
    <property type="entry name" value="HIS_KIN"/>
    <property type="match status" value="1"/>
</dbReference>
<gene>
    <name evidence="7" type="ORF">QRT03_04795</name>
</gene>
<dbReference type="CDD" id="cd00038">
    <property type="entry name" value="CAP_ED"/>
    <property type="match status" value="1"/>
</dbReference>
<accession>A0ABT7M735</accession>
<evidence type="ECO:0000259" key="5">
    <source>
        <dbReference type="PROSITE" id="PS50042"/>
    </source>
</evidence>
<sequence length="470" mass="51109">MNDIRDELAPATLRRLFLFESLDDDQLAWISEHADVVDVPSGEDVCREGDPARCFWVLCDGEISLIRTVRGDEVEVSRSDRPGTYGGATEAYVEGENLLYKHTLRACTDSRFLALPAEEWGAQLRTWFPLAMHLVEGLAVGMRRSSTAIGERERLLALGSLSAGLTHELNNPAAAAIRATESLRDRVAGMRHKLAMLASGKLDGAVVSQLVELQEEAVLGVATAPELSAMQAADAEDEVGDWLSDRSVSGAWDLAAVLVAGGLDAEWLGKVERTVPDGTLEAAVRWIAYAVETETLMGEITDSTVRIGTLVNAARQYSQLDRAPYQASDLRVLLKSTVTMLSRKLEGITLVKEFDPDLPQVPCYPAELNQVWTNIIDNACSAMGGEGTLTIRTRRESDTAVVEIADTGPGIPDDVRPRIFEPFFTTKDVGEGTGLGLDISWRIVVSKHHGDIRVHTSSAGTTFEIRLPLG</sequence>
<dbReference type="Gene3D" id="3.30.565.10">
    <property type="entry name" value="Histidine kinase-like ATPase, C-terminal domain"/>
    <property type="match status" value="1"/>
</dbReference>
<evidence type="ECO:0000256" key="4">
    <source>
        <dbReference type="ARBA" id="ARBA00023012"/>
    </source>
</evidence>
<dbReference type="SUPFAM" id="SSF51206">
    <property type="entry name" value="cAMP-binding domain-like"/>
    <property type="match status" value="1"/>
</dbReference>
<dbReference type="InterPro" id="IPR018490">
    <property type="entry name" value="cNMP-bd_dom_sf"/>
</dbReference>
<dbReference type="EMBL" id="JASVWF010000001">
    <property type="protein sequence ID" value="MDL5155263.1"/>
    <property type="molecule type" value="Genomic_DNA"/>
</dbReference>
<dbReference type="PROSITE" id="PS50042">
    <property type="entry name" value="CNMP_BINDING_3"/>
    <property type="match status" value="1"/>
</dbReference>
<dbReference type="PANTHER" id="PTHR43065">
    <property type="entry name" value="SENSOR HISTIDINE KINASE"/>
    <property type="match status" value="1"/>
</dbReference>
<reference evidence="7 8" key="1">
    <citation type="submission" date="2023-06" db="EMBL/GenBank/DDBJ databases">
        <title>Actinomycetospora Odt1-22.</title>
        <authorList>
            <person name="Supong K."/>
        </authorList>
    </citation>
    <scope>NUCLEOTIDE SEQUENCE [LARGE SCALE GENOMIC DNA]</scope>
    <source>
        <strain evidence="7 8">Odt1-22</strain>
    </source>
</reference>
<dbReference type="PRINTS" id="PR00344">
    <property type="entry name" value="BCTRLSENSOR"/>
</dbReference>
<evidence type="ECO:0000256" key="3">
    <source>
        <dbReference type="ARBA" id="ARBA00022777"/>
    </source>
</evidence>
<dbReference type="InterPro" id="IPR004358">
    <property type="entry name" value="Sig_transdc_His_kin-like_C"/>
</dbReference>
<dbReference type="Gene3D" id="2.60.120.10">
    <property type="entry name" value="Jelly Rolls"/>
    <property type="match status" value="1"/>
</dbReference>
<dbReference type="InterPro" id="IPR036890">
    <property type="entry name" value="HATPase_C_sf"/>
</dbReference>
<evidence type="ECO:0000256" key="2">
    <source>
        <dbReference type="ARBA" id="ARBA00012438"/>
    </source>
</evidence>
<evidence type="ECO:0000313" key="7">
    <source>
        <dbReference type="EMBL" id="MDL5155263.1"/>
    </source>
</evidence>
<keyword evidence="3" id="KW-0808">Transferase</keyword>
<comment type="caution">
    <text evidence="7">The sequence shown here is derived from an EMBL/GenBank/DDBJ whole genome shotgun (WGS) entry which is preliminary data.</text>
</comment>
<keyword evidence="4" id="KW-0902">Two-component regulatory system</keyword>
<evidence type="ECO:0000259" key="6">
    <source>
        <dbReference type="PROSITE" id="PS50109"/>
    </source>
</evidence>
<name>A0ABT7M735_9PSEU</name>
<proteinExistence type="predicted"/>
<evidence type="ECO:0000256" key="1">
    <source>
        <dbReference type="ARBA" id="ARBA00000085"/>
    </source>
</evidence>
<dbReference type="InterPro" id="IPR014710">
    <property type="entry name" value="RmlC-like_jellyroll"/>
</dbReference>
<dbReference type="SMART" id="SM00100">
    <property type="entry name" value="cNMP"/>
    <property type="match status" value="1"/>
</dbReference>
<dbReference type="SMART" id="SM00387">
    <property type="entry name" value="HATPase_c"/>
    <property type="match status" value="1"/>
</dbReference>
<dbReference type="Gene3D" id="1.10.287.130">
    <property type="match status" value="1"/>
</dbReference>
<dbReference type="SUPFAM" id="SSF55874">
    <property type="entry name" value="ATPase domain of HSP90 chaperone/DNA topoisomerase II/histidine kinase"/>
    <property type="match status" value="1"/>
</dbReference>
<feature type="domain" description="Histidine kinase" evidence="6">
    <location>
        <begin position="306"/>
        <end position="470"/>
    </location>
</feature>
<organism evidence="7 8">
    <name type="scientific">Actinomycetospora termitidis</name>
    <dbReference type="NCBI Taxonomy" id="3053470"/>
    <lineage>
        <taxon>Bacteria</taxon>
        <taxon>Bacillati</taxon>
        <taxon>Actinomycetota</taxon>
        <taxon>Actinomycetes</taxon>
        <taxon>Pseudonocardiales</taxon>
        <taxon>Pseudonocardiaceae</taxon>
        <taxon>Actinomycetospora</taxon>
    </lineage>
</organism>
<dbReference type="GO" id="GO:0005524">
    <property type="term" value="F:ATP binding"/>
    <property type="evidence" value="ECO:0007669"/>
    <property type="project" value="UniProtKB-KW"/>
</dbReference>
<dbReference type="InterPro" id="IPR000595">
    <property type="entry name" value="cNMP-bd_dom"/>
</dbReference>
<dbReference type="Pfam" id="PF00027">
    <property type="entry name" value="cNMP_binding"/>
    <property type="match status" value="1"/>
</dbReference>
<dbReference type="RefSeq" id="WP_286051363.1">
    <property type="nucleotide sequence ID" value="NZ_JASVWF010000001.1"/>
</dbReference>
<dbReference type="EC" id="2.7.13.3" evidence="2"/>
<protein>
    <recommendedName>
        <fullName evidence="2">histidine kinase</fullName>
        <ecNumber evidence="2">2.7.13.3</ecNumber>
    </recommendedName>
</protein>
<dbReference type="InterPro" id="IPR003594">
    <property type="entry name" value="HATPase_dom"/>
</dbReference>
<keyword evidence="8" id="KW-1185">Reference proteome</keyword>
<keyword evidence="3" id="KW-0418">Kinase</keyword>
<keyword evidence="7" id="KW-0067">ATP-binding</keyword>
<dbReference type="InterPro" id="IPR005467">
    <property type="entry name" value="His_kinase_dom"/>
</dbReference>
<dbReference type="Proteomes" id="UP001231924">
    <property type="component" value="Unassembled WGS sequence"/>
</dbReference>
<feature type="domain" description="Cyclic nucleotide-binding" evidence="5">
    <location>
        <begin position="18"/>
        <end position="115"/>
    </location>
</feature>
<dbReference type="PANTHER" id="PTHR43065:SF48">
    <property type="entry name" value="HISTIDINE KINASE"/>
    <property type="match status" value="1"/>
</dbReference>